<reference evidence="1" key="1">
    <citation type="submission" date="2014-09" db="EMBL/GenBank/DDBJ databases">
        <authorList>
            <person name="Magalhaes I.L.F."/>
            <person name="Oliveira U."/>
            <person name="Santos F.R."/>
            <person name="Vidigal T.H.D.A."/>
            <person name="Brescovit A.D."/>
            <person name="Santos A.J."/>
        </authorList>
    </citation>
    <scope>NUCLEOTIDE SEQUENCE</scope>
    <source>
        <tissue evidence="1">Shoot tissue taken approximately 20 cm above the soil surface</tissue>
    </source>
</reference>
<reference evidence="1" key="2">
    <citation type="journal article" date="2015" name="Data Brief">
        <title>Shoot transcriptome of the giant reed, Arundo donax.</title>
        <authorList>
            <person name="Barrero R.A."/>
            <person name="Guerrero F.D."/>
            <person name="Moolhuijzen P."/>
            <person name="Goolsby J.A."/>
            <person name="Tidwell J."/>
            <person name="Bellgard S.E."/>
            <person name="Bellgard M.I."/>
        </authorList>
    </citation>
    <scope>NUCLEOTIDE SEQUENCE</scope>
    <source>
        <tissue evidence="1">Shoot tissue taken approximately 20 cm above the soil surface</tissue>
    </source>
</reference>
<dbReference type="AlphaFoldDB" id="A0A0A8YA21"/>
<proteinExistence type="predicted"/>
<sequence>MAIYLSVEEEANMSASVGLHCRSSTLSECPTNELTSMLQLLKSVPTSECTYCSRQKQVFQ</sequence>
<name>A0A0A8YA21_ARUDO</name>
<evidence type="ECO:0000313" key="1">
    <source>
        <dbReference type="EMBL" id="JAD22178.1"/>
    </source>
</evidence>
<organism evidence="1">
    <name type="scientific">Arundo donax</name>
    <name type="common">Giant reed</name>
    <name type="synonym">Donax arundinaceus</name>
    <dbReference type="NCBI Taxonomy" id="35708"/>
    <lineage>
        <taxon>Eukaryota</taxon>
        <taxon>Viridiplantae</taxon>
        <taxon>Streptophyta</taxon>
        <taxon>Embryophyta</taxon>
        <taxon>Tracheophyta</taxon>
        <taxon>Spermatophyta</taxon>
        <taxon>Magnoliopsida</taxon>
        <taxon>Liliopsida</taxon>
        <taxon>Poales</taxon>
        <taxon>Poaceae</taxon>
        <taxon>PACMAD clade</taxon>
        <taxon>Arundinoideae</taxon>
        <taxon>Arundineae</taxon>
        <taxon>Arundo</taxon>
    </lineage>
</organism>
<dbReference type="EMBL" id="GBRH01275717">
    <property type="protein sequence ID" value="JAD22178.1"/>
    <property type="molecule type" value="Transcribed_RNA"/>
</dbReference>
<protein>
    <submittedName>
        <fullName evidence="1">Uncharacterized protein</fullName>
    </submittedName>
</protein>
<accession>A0A0A8YA21</accession>